<accession>A0ACB9XXS2</accession>
<protein>
    <submittedName>
        <fullName evidence="1">Uncharacterized protein</fullName>
    </submittedName>
</protein>
<dbReference type="EMBL" id="CM043785">
    <property type="protein sequence ID" value="KAI4832578.1"/>
    <property type="molecule type" value="Genomic_DNA"/>
</dbReference>
<gene>
    <name evidence="1" type="ORF">KUCAC02_015541</name>
</gene>
<reference evidence="1" key="1">
    <citation type="submission" date="2022-05" db="EMBL/GenBank/DDBJ databases">
        <title>Chromosome-level genome of Chaenocephalus aceratus.</title>
        <authorList>
            <person name="Park H."/>
        </authorList>
    </citation>
    <scope>NUCLEOTIDE SEQUENCE</scope>
    <source>
        <strain evidence="1">KU_202001</strain>
    </source>
</reference>
<name>A0ACB9XXS2_CHAAC</name>
<proteinExistence type="predicted"/>
<sequence>MISCDVVEQDVVTADVLSVTGAYCGRGRDSRRSGVSEPPDSVAINPQITSLRLSSSPYPQDTYLPFQTGRPSGRTRKSVRHGRDDRVQRRRRPAQGADLAELSHSEEEGDLADIKSSLVNESESSPNSNSHDLRNETVQMSQDSYHEKHRDHMEEAKLQDLYNKGHQYQGLPGLHLSV</sequence>
<organism evidence="1 2">
    <name type="scientific">Chaenocephalus aceratus</name>
    <name type="common">Blackfin icefish</name>
    <name type="synonym">Chaenichthys aceratus</name>
    <dbReference type="NCBI Taxonomy" id="36190"/>
    <lineage>
        <taxon>Eukaryota</taxon>
        <taxon>Metazoa</taxon>
        <taxon>Chordata</taxon>
        <taxon>Craniata</taxon>
        <taxon>Vertebrata</taxon>
        <taxon>Euteleostomi</taxon>
        <taxon>Actinopterygii</taxon>
        <taxon>Neopterygii</taxon>
        <taxon>Teleostei</taxon>
        <taxon>Neoteleostei</taxon>
        <taxon>Acanthomorphata</taxon>
        <taxon>Eupercaria</taxon>
        <taxon>Perciformes</taxon>
        <taxon>Notothenioidei</taxon>
        <taxon>Channichthyidae</taxon>
        <taxon>Chaenocephalus</taxon>
    </lineage>
</organism>
<keyword evidence="2" id="KW-1185">Reference proteome</keyword>
<dbReference type="Proteomes" id="UP001057452">
    <property type="component" value="Chromosome 1"/>
</dbReference>
<evidence type="ECO:0000313" key="1">
    <source>
        <dbReference type="EMBL" id="KAI4832578.1"/>
    </source>
</evidence>
<comment type="caution">
    <text evidence="1">The sequence shown here is derived from an EMBL/GenBank/DDBJ whole genome shotgun (WGS) entry which is preliminary data.</text>
</comment>
<evidence type="ECO:0000313" key="2">
    <source>
        <dbReference type="Proteomes" id="UP001057452"/>
    </source>
</evidence>